<evidence type="ECO:0000256" key="2">
    <source>
        <dbReference type="ARBA" id="ARBA00022525"/>
    </source>
</evidence>
<accession>A0A0A9YI89</accession>
<keyword evidence="3" id="KW-0732">Signal</keyword>
<feature type="domain" description="Single" evidence="4">
    <location>
        <begin position="30"/>
        <end position="104"/>
    </location>
</feature>
<organism evidence="5">
    <name type="scientific">Lygus hesperus</name>
    <name type="common">Western plant bug</name>
    <dbReference type="NCBI Taxonomy" id="30085"/>
    <lineage>
        <taxon>Eukaryota</taxon>
        <taxon>Metazoa</taxon>
        <taxon>Ecdysozoa</taxon>
        <taxon>Arthropoda</taxon>
        <taxon>Hexapoda</taxon>
        <taxon>Insecta</taxon>
        <taxon>Pterygota</taxon>
        <taxon>Neoptera</taxon>
        <taxon>Paraneoptera</taxon>
        <taxon>Hemiptera</taxon>
        <taxon>Heteroptera</taxon>
        <taxon>Panheteroptera</taxon>
        <taxon>Cimicomorpha</taxon>
        <taxon>Miridae</taxon>
        <taxon>Mirini</taxon>
        <taxon>Lygus</taxon>
    </lineage>
</organism>
<evidence type="ECO:0000313" key="5">
    <source>
        <dbReference type="EMBL" id="JAG32782.1"/>
    </source>
</evidence>
<evidence type="ECO:0000256" key="3">
    <source>
        <dbReference type="SAM" id="SignalP"/>
    </source>
</evidence>
<dbReference type="EMBL" id="GBRD01008078">
    <property type="protein sequence ID" value="JAG57743.1"/>
    <property type="molecule type" value="Transcribed_RNA"/>
</dbReference>
<keyword evidence="2" id="KW-0964">Secreted</keyword>
<sequence length="126" mass="14130">MKIALILSAMFGIAFSATGFDTSQAGKKHCTYKGHKIGLGMVYQPPRECMELQCFADSTGKRVAELEMVSCGVRIVLIHGEKEKKFIKPQPSLDLKYPECCPTIYEFIPDDETKKSTSSKKKKINY</sequence>
<comment type="subcellular location">
    <subcellularLocation>
        <location evidence="1">Secreted</location>
    </subcellularLocation>
</comment>
<reference evidence="6" key="3">
    <citation type="submission" date="2014-09" db="EMBL/GenBank/DDBJ databases">
        <authorList>
            <person name="Magalhaes I.L.F."/>
            <person name="Oliveira U."/>
            <person name="Santos F.R."/>
            <person name="Vidigal T.H.D.A."/>
            <person name="Brescovit A.D."/>
            <person name="Santos A.J."/>
        </authorList>
    </citation>
    <scope>NUCLEOTIDE SEQUENCE</scope>
</reference>
<evidence type="ECO:0000256" key="1">
    <source>
        <dbReference type="ARBA" id="ARBA00004613"/>
    </source>
</evidence>
<evidence type="ECO:0000259" key="4">
    <source>
        <dbReference type="Pfam" id="PF15430"/>
    </source>
</evidence>
<dbReference type="GO" id="GO:0005576">
    <property type="term" value="C:extracellular region"/>
    <property type="evidence" value="ECO:0007669"/>
    <property type="project" value="UniProtKB-SubCell"/>
</dbReference>
<dbReference type="InterPro" id="IPR029277">
    <property type="entry name" value="SVWC_dom"/>
</dbReference>
<reference evidence="5" key="2">
    <citation type="submission" date="2014-07" db="EMBL/GenBank/DDBJ databases">
        <authorList>
            <person name="Hull J."/>
        </authorList>
    </citation>
    <scope>NUCLEOTIDE SEQUENCE</scope>
</reference>
<protein>
    <recommendedName>
        <fullName evidence="4">Single domain-containing protein</fullName>
    </recommendedName>
</protein>
<gene>
    <name evidence="5" type="ORF">CM83_20015</name>
</gene>
<reference evidence="5" key="1">
    <citation type="journal article" date="2014" name="PLoS ONE">
        <title>Transcriptome-Based Identification of ABC Transporters in the Western Tarnished Plant Bug Lygus hesperus.</title>
        <authorList>
            <person name="Hull J.J."/>
            <person name="Chaney K."/>
            <person name="Geib S.M."/>
            <person name="Fabrick J.A."/>
            <person name="Brent C.S."/>
            <person name="Walsh D."/>
            <person name="Lavine L.C."/>
        </authorList>
    </citation>
    <scope>NUCLEOTIDE SEQUENCE</scope>
</reference>
<dbReference type="EMBL" id="GBHO01010822">
    <property type="protein sequence ID" value="JAG32782.1"/>
    <property type="molecule type" value="Transcribed_RNA"/>
</dbReference>
<evidence type="ECO:0000313" key="6">
    <source>
        <dbReference type="EMBL" id="JAG57743.1"/>
    </source>
</evidence>
<name>A0A0A9YI89_LYGHE</name>
<proteinExistence type="predicted"/>
<dbReference type="Pfam" id="PF15430">
    <property type="entry name" value="SVWC"/>
    <property type="match status" value="1"/>
</dbReference>
<feature type="signal peptide" evidence="3">
    <location>
        <begin position="1"/>
        <end position="16"/>
    </location>
</feature>
<dbReference type="AlphaFoldDB" id="A0A0A9YI89"/>
<feature type="chain" id="PRO_5015033980" description="Single domain-containing protein" evidence="3">
    <location>
        <begin position="17"/>
        <end position="126"/>
    </location>
</feature>